<protein>
    <submittedName>
        <fullName evidence="2">Transmembrane protein, putative</fullName>
    </submittedName>
</protein>
<proteinExistence type="predicted"/>
<reference evidence="3" key="1">
    <citation type="journal article" date="2006" name="PLoS Biol.">
        <title>Macronuclear genome sequence of the ciliate Tetrahymena thermophila, a model eukaryote.</title>
        <authorList>
            <person name="Eisen J.A."/>
            <person name="Coyne R.S."/>
            <person name="Wu M."/>
            <person name="Wu D."/>
            <person name="Thiagarajan M."/>
            <person name="Wortman J.R."/>
            <person name="Badger J.H."/>
            <person name="Ren Q."/>
            <person name="Amedeo P."/>
            <person name="Jones K.M."/>
            <person name="Tallon L.J."/>
            <person name="Delcher A.L."/>
            <person name="Salzberg S.L."/>
            <person name="Silva J.C."/>
            <person name="Haas B.J."/>
            <person name="Majoros W.H."/>
            <person name="Farzad M."/>
            <person name="Carlton J.M."/>
            <person name="Smith R.K. Jr."/>
            <person name="Garg J."/>
            <person name="Pearlman R.E."/>
            <person name="Karrer K.M."/>
            <person name="Sun L."/>
            <person name="Manning G."/>
            <person name="Elde N.C."/>
            <person name="Turkewitz A.P."/>
            <person name="Asai D.J."/>
            <person name="Wilkes D.E."/>
            <person name="Wang Y."/>
            <person name="Cai H."/>
            <person name="Collins K."/>
            <person name="Stewart B.A."/>
            <person name="Lee S.R."/>
            <person name="Wilamowska K."/>
            <person name="Weinberg Z."/>
            <person name="Ruzzo W.L."/>
            <person name="Wloga D."/>
            <person name="Gaertig J."/>
            <person name="Frankel J."/>
            <person name="Tsao C.-C."/>
            <person name="Gorovsky M.A."/>
            <person name="Keeling P.J."/>
            <person name="Waller R.F."/>
            <person name="Patron N.J."/>
            <person name="Cherry J.M."/>
            <person name="Stover N.A."/>
            <person name="Krieger C.J."/>
            <person name="del Toro C."/>
            <person name="Ryder H.F."/>
            <person name="Williamson S.C."/>
            <person name="Barbeau R.A."/>
            <person name="Hamilton E.P."/>
            <person name="Orias E."/>
        </authorList>
    </citation>
    <scope>NUCLEOTIDE SEQUENCE [LARGE SCALE GENOMIC DNA]</scope>
    <source>
        <strain evidence="3">SB210</strain>
    </source>
</reference>
<dbReference type="KEGG" id="tet:TTHERM_000365339"/>
<keyword evidence="1" id="KW-1133">Transmembrane helix</keyword>
<organism evidence="2 3">
    <name type="scientific">Tetrahymena thermophila (strain SB210)</name>
    <dbReference type="NCBI Taxonomy" id="312017"/>
    <lineage>
        <taxon>Eukaryota</taxon>
        <taxon>Sar</taxon>
        <taxon>Alveolata</taxon>
        <taxon>Ciliophora</taxon>
        <taxon>Intramacronucleata</taxon>
        <taxon>Oligohymenophorea</taxon>
        <taxon>Hymenostomatida</taxon>
        <taxon>Tetrahymenina</taxon>
        <taxon>Tetrahymenidae</taxon>
        <taxon>Tetrahymena</taxon>
    </lineage>
</organism>
<feature type="transmembrane region" description="Helical" evidence="1">
    <location>
        <begin position="114"/>
        <end position="147"/>
    </location>
</feature>
<dbReference type="GeneID" id="24438621"/>
<dbReference type="AlphaFoldDB" id="W7XH92"/>
<evidence type="ECO:0000256" key="1">
    <source>
        <dbReference type="SAM" id="Phobius"/>
    </source>
</evidence>
<accession>W7XH92</accession>
<sequence>MTFISEPQANLFFKLIQLFNQQKIEKKSKVFIYFIRLTCCTQDNNYFGYFIIFQIILEYLLQKIILIRFLNNLKFIFLSLIPDIFHSINVDIPYRPLKPIQYVIDYSKALSKQFFFTVLIFGFFIRVGSVITFYFLKDILICVILALNR</sequence>
<dbReference type="InParanoid" id="W7XH92"/>
<dbReference type="EMBL" id="GG662855">
    <property type="protein sequence ID" value="EWS76553.1"/>
    <property type="molecule type" value="Genomic_DNA"/>
</dbReference>
<evidence type="ECO:0000313" key="3">
    <source>
        <dbReference type="Proteomes" id="UP000009168"/>
    </source>
</evidence>
<gene>
    <name evidence="2" type="ORF">TTHERM_000365339</name>
</gene>
<name>W7XH92_TETTS</name>
<evidence type="ECO:0000313" key="2">
    <source>
        <dbReference type="EMBL" id="EWS76553.1"/>
    </source>
</evidence>
<keyword evidence="3" id="KW-1185">Reference proteome</keyword>
<feature type="transmembrane region" description="Helical" evidence="1">
    <location>
        <begin position="46"/>
        <end position="61"/>
    </location>
</feature>
<dbReference type="Proteomes" id="UP000009168">
    <property type="component" value="Unassembled WGS sequence"/>
</dbReference>
<keyword evidence="1 2" id="KW-0812">Transmembrane</keyword>
<dbReference type="RefSeq" id="XP_012650925.1">
    <property type="nucleotide sequence ID" value="XM_012795471.1"/>
</dbReference>
<keyword evidence="1" id="KW-0472">Membrane</keyword>